<keyword evidence="7" id="KW-0238">DNA-binding</keyword>
<dbReference type="PANTHER" id="PTHR13044">
    <property type="entry name" value="ACTIVATING TRANSCRIPTION FACTOR ATF 4/5"/>
    <property type="match status" value="1"/>
</dbReference>
<protein>
    <recommendedName>
        <fullName evidence="3">Cyclic AMP-dependent transcription factor ATF-4</fullName>
    </recommendedName>
    <alternativeName>
        <fullName evidence="11">Activating transcription factor 4</fullName>
    </alternativeName>
</protein>
<dbReference type="SUPFAM" id="SSF57959">
    <property type="entry name" value="Leucine zipper domain"/>
    <property type="match status" value="1"/>
</dbReference>
<feature type="compositionally biased region" description="Low complexity" evidence="13">
    <location>
        <begin position="252"/>
        <end position="279"/>
    </location>
</feature>
<evidence type="ECO:0000256" key="12">
    <source>
        <dbReference type="SAM" id="Coils"/>
    </source>
</evidence>
<dbReference type="GO" id="GO:0000977">
    <property type="term" value="F:RNA polymerase II transcription regulatory region sequence-specific DNA binding"/>
    <property type="evidence" value="ECO:0007669"/>
    <property type="project" value="TreeGrafter"/>
</dbReference>
<dbReference type="CDD" id="cd14692">
    <property type="entry name" value="bZIP_ATF4"/>
    <property type="match status" value="1"/>
</dbReference>
<organism evidence="15 17">
    <name type="scientific">Scleropages formosus</name>
    <name type="common">Asian bonytongue</name>
    <name type="synonym">Osteoglossum formosum</name>
    <dbReference type="NCBI Taxonomy" id="113540"/>
    <lineage>
        <taxon>Eukaryota</taxon>
        <taxon>Metazoa</taxon>
        <taxon>Chordata</taxon>
        <taxon>Craniata</taxon>
        <taxon>Vertebrata</taxon>
        <taxon>Euteleostomi</taxon>
        <taxon>Actinopterygii</taxon>
        <taxon>Neopterygii</taxon>
        <taxon>Teleostei</taxon>
        <taxon>Osteoglossocephala</taxon>
        <taxon>Osteoglossomorpha</taxon>
        <taxon>Osteoglossiformes</taxon>
        <taxon>Osteoglossidae</taxon>
        <taxon>Scleropages</taxon>
    </lineage>
</organism>
<dbReference type="GO" id="GO:0048511">
    <property type="term" value="P:rhythmic process"/>
    <property type="evidence" value="ECO:0007669"/>
    <property type="project" value="UniProtKB-KW"/>
</dbReference>
<sequence>MALNSTLGLEDTEGLLWEPSCLTVDPLGALLDKDGEEPLAGGPTSPFSSSLYYADTSLTSPLSVVSPPSPLSSKVGTELLSLRWLSDELLDATISADSSKEDAFSGMDWMAEKIDLSEFDLDSLMGSCDSEEAPSSPEDLIASLDSPMDLDPLPLSDPLFTPFATQEISDHLSEFPSHPQIDTEVKSEPPSPGLPSSLSPPPSPSFTLDLGSEVDISANEKSAPVENTPVPKIVLSLSPSLVVLLSPKEELTGASSTAATLSSDDQSDSDSGIGSVSGSPPHWPCSSPLHPGTSSSRTKPYSIPSKSKETPQVAALTVKVKSVSSGTTKVVEKKLKKMEQNKTAATRYRQKKRAEQEALNSECTELEKKNRELAEKAESIRKEIQYLKDLMEEVRKAKSRRSSRSNVTS</sequence>
<evidence type="ECO:0000256" key="10">
    <source>
        <dbReference type="ARBA" id="ARBA00023242"/>
    </source>
</evidence>
<evidence type="ECO:0000313" key="17">
    <source>
        <dbReference type="Proteomes" id="UP000034805"/>
    </source>
</evidence>
<dbReference type="SMART" id="SM00338">
    <property type="entry name" value="BRLZ"/>
    <property type="match status" value="1"/>
</dbReference>
<feature type="region of interest" description="Disordered" evidence="13">
    <location>
        <begin position="125"/>
        <end position="148"/>
    </location>
</feature>
<dbReference type="InterPro" id="IPR046347">
    <property type="entry name" value="bZIP_sf"/>
</dbReference>
<keyword evidence="6" id="KW-0090">Biological rhythms</keyword>
<keyword evidence="8" id="KW-0010">Activator</keyword>
<keyword evidence="4" id="KW-0678">Repressor</keyword>
<dbReference type="Ensembl" id="ENSSFOT00015013315.2">
    <property type="protein sequence ID" value="ENSSFOP00015013150.1"/>
    <property type="gene ID" value="ENSSFOG00015008457.2"/>
</dbReference>
<dbReference type="GO" id="GO:0042981">
    <property type="term" value="P:regulation of apoptotic process"/>
    <property type="evidence" value="ECO:0007669"/>
    <property type="project" value="UniProtKB-ARBA"/>
</dbReference>
<evidence type="ECO:0000256" key="1">
    <source>
        <dbReference type="ARBA" id="ARBA00004123"/>
    </source>
</evidence>
<evidence type="ECO:0000256" key="3">
    <source>
        <dbReference type="ARBA" id="ARBA00018846"/>
    </source>
</evidence>
<evidence type="ECO:0000256" key="6">
    <source>
        <dbReference type="ARBA" id="ARBA00023108"/>
    </source>
</evidence>
<dbReference type="Proteomes" id="UP000694397">
    <property type="component" value="Chromosome 3"/>
</dbReference>
<keyword evidence="5" id="KW-0805">Transcription regulation</keyword>
<keyword evidence="18" id="KW-1185">Reference proteome</keyword>
<evidence type="ECO:0000256" key="11">
    <source>
        <dbReference type="ARBA" id="ARBA00032136"/>
    </source>
</evidence>
<evidence type="ECO:0000256" key="5">
    <source>
        <dbReference type="ARBA" id="ARBA00023015"/>
    </source>
</evidence>
<reference evidence="16 18" key="2">
    <citation type="submission" date="2019-04" db="EMBL/GenBank/DDBJ databases">
        <authorList>
            <consortium name="Wellcome Sanger Institute Data Sharing"/>
        </authorList>
    </citation>
    <scope>NUCLEOTIDE SEQUENCE [LARGE SCALE GENOMIC DNA]</scope>
</reference>
<dbReference type="OrthoDB" id="5847285at2759"/>
<dbReference type="GeneTree" id="ENSGT00530000063801"/>
<comment type="similarity">
    <text evidence="2">Belongs to the bZIP family.</text>
</comment>
<dbReference type="Gene3D" id="1.20.5.170">
    <property type="match status" value="1"/>
</dbReference>
<evidence type="ECO:0000256" key="8">
    <source>
        <dbReference type="ARBA" id="ARBA00023159"/>
    </source>
</evidence>
<evidence type="ECO:0000313" key="16">
    <source>
        <dbReference type="Ensembl" id="ENSSFOP00015013150.1"/>
    </source>
</evidence>
<reference evidence="15 17" key="1">
    <citation type="submission" date="2015-08" db="EMBL/GenBank/DDBJ databases">
        <title>The genome of the Asian arowana (Scleropages formosus).</title>
        <authorList>
            <person name="Tan M.H."/>
            <person name="Gan H.M."/>
            <person name="Croft L.J."/>
            <person name="Austin C.M."/>
        </authorList>
    </citation>
    <scope>NUCLEOTIDE SEQUENCE [LARGE SCALE GENOMIC DNA]</scope>
    <source>
        <strain evidence="15">Aro1</strain>
    </source>
</reference>
<accession>A0A0P7WP14</accession>
<dbReference type="InterPro" id="IPR004827">
    <property type="entry name" value="bZIP"/>
</dbReference>
<evidence type="ECO:0000313" key="18">
    <source>
        <dbReference type="Proteomes" id="UP000694397"/>
    </source>
</evidence>
<proteinExistence type="inferred from homology"/>
<evidence type="ECO:0000313" key="15">
    <source>
        <dbReference type="EMBL" id="KPP62989.1"/>
    </source>
</evidence>
<feature type="compositionally biased region" description="Pro residues" evidence="13">
    <location>
        <begin position="189"/>
        <end position="204"/>
    </location>
</feature>
<feature type="region of interest" description="Disordered" evidence="13">
    <location>
        <begin position="252"/>
        <end position="313"/>
    </location>
</feature>
<feature type="region of interest" description="Disordered" evidence="13">
    <location>
        <begin position="171"/>
        <end position="231"/>
    </location>
</feature>
<dbReference type="FunFam" id="1.20.5.170:FF:000021">
    <property type="entry name" value="Cyclic AMP-dependent transcription factor ATF-4"/>
    <property type="match status" value="1"/>
</dbReference>
<evidence type="ECO:0000256" key="2">
    <source>
        <dbReference type="ARBA" id="ARBA00007163"/>
    </source>
</evidence>
<evidence type="ECO:0000256" key="9">
    <source>
        <dbReference type="ARBA" id="ARBA00023163"/>
    </source>
</evidence>
<reference evidence="16" key="3">
    <citation type="submission" date="2025-05" db="UniProtKB">
        <authorList>
            <consortium name="Ensembl"/>
        </authorList>
    </citation>
    <scope>IDENTIFICATION</scope>
</reference>
<dbReference type="STRING" id="113540.ENSSFOP00015013150"/>
<dbReference type="AlphaFoldDB" id="A0A0P7WP14"/>
<dbReference type="GO" id="GO:1990589">
    <property type="term" value="C:ATF4-CREB1 transcription factor complex"/>
    <property type="evidence" value="ECO:0007669"/>
    <property type="project" value="TreeGrafter"/>
</dbReference>
<dbReference type="Proteomes" id="UP000034805">
    <property type="component" value="Unassembled WGS sequence"/>
</dbReference>
<dbReference type="EMBL" id="JARO02008228">
    <property type="protein sequence ID" value="KPP62989.1"/>
    <property type="molecule type" value="Genomic_DNA"/>
</dbReference>
<evidence type="ECO:0000256" key="13">
    <source>
        <dbReference type="SAM" id="MobiDB-lite"/>
    </source>
</evidence>
<gene>
    <name evidence="16" type="primary">ATF4</name>
    <name evidence="15" type="ORF">Z043_118780</name>
</gene>
<dbReference type="PROSITE" id="PS00036">
    <property type="entry name" value="BZIP_BASIC"/>
    <property type="match status" value="1"/>
</dbReference>
<evidence type="ECO:0000256" key="7">
    <source>
        <dbReference type="ARBA" id="ARBA00023125"/>
    </source>
</evidence>
<keyword evidence="9" id="KW-0804">Transcription</keyword>
<dbReference type="GO" id="GO:0001228">
    <property type="term" value="F:DNA-binding transcription activator activity, RNA polymerase II-specific"/>
    <property type="evidence" value="ECO:0007669"/>
    <property type="project" value="TreeGrafter"/>
</dbReference>
<evidence type="ECO:0000259" key="14">
    <source>
        <dbReference type="PROSITE" id="PS50217"/>
    </source>
</evidence>
<keyword evidence="10" id="KW-0539">Nucleus</keyword>
<dbReference type="Pfam" id="PF00170">
    <property type="entry name" value="bZIP_1"/>
    <property type="match status" value="1"/>
</dbReference>
<evidence type="ECO:0000256" key="4">
    <source>
        <dbReference type="ARBA" id="ARBA00022491"/>
    </source>
</evidence>
<dbReference type="PROSITE" id="PS50217">
    <property type="entry name" value="BZIP"/>
    <property type="match status" value="1"/>
</dbReference>
<dbReference type="PANTHER" id="PTHR13044:SF2">
    <property type="entry name" value="CYCLIC AMP-DEPENDENT TRANSCRIPTION FACTOR ATF-4"/>
    <property type="match status" value="1"/>
</dbReference>
<name>A0A0P7WP14_SCLFO</name>
<dbReference type="GO" id="GO:1990590">
    <property type="term" value="C:ATF1-ATF4 transcription factor complex"/>
    <property type="evidence" value="ECO:0007669"/>
    <property type="project" value="TreeGrafter"/>
</dbReference>
<feature type="domain" description="BZIP" evidence="14">
    <location>
        <begin position="331"/>
        <end position="394"/>
    </location>
</feature>
<feature type="coiled-coil region" evidence="12">
    <location>
        <begin position="349"/>
        <end position="400"/>
    </location>
</feature>
<keyword evidence="12" id="KW-0175">Coiled coil</keyword>
<comment type="subcellular location">
    <subcellularLocation>
        <location evidence="1">Nucleus</location>
    </subcellularLocation>
</comment>